<evidence type="ECO:0000313" key="1">
    <source>
        <dbReference type="EMBL" id="KAG0422533.1"/>
    </source>
</evidence>
<organism evidence="1 2">
    <name type="scientific">Ixodes persulcatus</name>
    <name type="common">Taiga tick</name>
    <dbReference type="NCBI Taxonomy" id="34615"/>
    <lineage>
        <taxon>Eukaryota</taxon>
        <taxon>Metazoa</taxon>
        <taxon>Ecdysozoa</taxon>
        <taxon>Arthropoda</taxon>
        <taxon>Chelicerata</taxon>
        <taxon>Arachnida</taxon>
        <taxon>Acari</taxon>
        <taxon>Parasitiformes</taxon>
        <taxon>Ixodida</taxon>
        <taxon>Ixodoidea</taxon>
        <taxon>Ixodidae</taxon>
        <taxon>Ixodinae</taxon>
        <taxon>Ixodes</taxon>
    </lineage>
</organism>
<sequence length="436" mass="47237">MSEVKVVEAGSPSKRRRSAVWKYFDRSCAASSKCLVWGAILKTAINTTTPLLNHLKRHPGARKECESAAAAAEQHNAPKSKDASMMPSFKPRLSSQYVRARALTKKIGCFIATGLHNYTVVGEPAFLKLIKCAVSEYNVPSRTTFSRIVVPEMYDAARYVPHSLLHSVLRKEVGCITITTDGWTSRDGDSYVSVTYHMLTITGHYKRSTSARARRQDIQRRMGMEVPLELVQDVPTRWNSEYAMLACLLKLKGKSAARPTARPTATGEGGRRAGFGQQHANNDDPGIQQSLLSTRASRGHSVPAAPADLRAKGVIASGVIAGRPSSRRYPSSQEFGARALGRRRSTGSGDADFIAGRTSSRRDSTRCPESNPGLPDHTAVHSEGRPDSLSRGLAVPPKSGRRAEECEGPARSQTTPAGTSAAYAFSGEGNQFLPQT</sequence>
<comment type="caution">
    <text evidence="1">The sequence shown here is derived from an EMBL/GenBank/DDBJ whole genome shotgun (WGS) entry which is preliminary data.</text>
</comment>
<gene>
    <name evidence="1" type="ORF">HPB47_001655</name>
</gene>
<name>A0AC60PNG6_IXOPE</name>
<dbReference type="Proteomes" id="UP000805193">
    <property type="component" value="Unassembled WGS sequence"/>
</dbReference>
<protein>
    <submittedName>
        <fullName evidence="1">Uncharacterized protein</fullName>
    </submittedName>
</protein>
<reference evidence="1 2" key="1">
    <citation type="journal article" date="2020" name="Cell">
        <title>Large-Scale Comparative Analyses of Tick Genomes Elucidate Their Genetic Diversity and Vector Capacities.</title>
        <authorList>
            <consortium name="Tick Genome and Microbiome Consortium (TIGMIC)"/>
            <person name="Jia N."/>
            <person name="Wang J."/>
            <person name="Shi W."/>
            <person name="Du L."/>
            <person name="Sun Y."/>
            <person name="Zhan W."/>
            <person name="Jiang J.F."/>
            <person name="Wang Q."/>
            <person name="Zhang B."/>
            <person name="Ji P."/>
            <person name="Bell-Sakyi L."/>
            <person name="Cui X.M."/>
            <person name="Yuan T.T."/>
            <person name="Jiang B.G."/>
            <person name="Yang W.F."/>
            <person name="Lam T.T."/>
            <person name="Chang Q.C."/>
            <person name="Ding S.J."/>
            <person name="Wang X.J."/>
            <person name="Zhu J.G."/>
            <person name="Ruan X.D."/>
            <person name="Zhao L."/>
            <person name="Wei J.T."/>
            <person name="Ye R.Z."/>
            <person name="Que T.C."/>
            <person name="Du C.H."/>
            <person name="Zhou Y.H."/>
            <person name="Cheng J.X."/>
            <person name="Dai P.F."/>
            <person name="Guo W.B."/>
            <person name="Han X.H."/>
            <person name="Huang E.J."/>
            <person name="Li L.F."/>
            <person name="Wei W."/>
            <person name="Gao Y.C."/>
            <person name="Liu J.Z."/>
            <person name="Shao H.Z."/>
            <person name="Wang X."/>
            <person name="Wang C.C."/>
            <person name="Yang T.C."/>
            <person name="Huo Q.B."/>
            <person name="Li W."/>
            <person name="Chen H.Y."/>
            <person name="Chen S.E."/>
            <person name="Zhou L.G."/>
            <person name="Ni X.B."/>
            <person name="Tian J.H."/>
            <person name="Sheng Y."/>
            <person name="Liu T."/>
            <person name="Pan Y.S."/>
            <person name="Xia L.Y."/>
            <person name="Li J."/>
            <person name="Zhao F."/>
            <person name="Cao W.C."/>
        </authorList>
    </citation>
    <scope>NUCLEOTIDE SEQUENCE [LARGE SCALE GENOMIC DNA]</scope>
    <source>
        <strain evidence="1">Iper-2018</strain>
    </source>
</reference>
<accession>A0AC60PNG6</accession>
<proteinExistence type="predicted"/>
<dbReference type="EMBL" id="JABSTQ010010213">
    <property type="protein sequence ID" value="KAG0422533.1"/>
    <property type="molecule type" value="Genomic_DNA"/>
</dbReference>
<keyword evidence="2" id="KW-1185">Reference proteome</keyword>
<evidence type="ECO:0000313" key="2">
    <source>
        <dbReference type="Proteomes" id="UP000805193"/>
    </source>
</evidence>